<name>A0A8K0NWX1_LADFU</name>
<comment type="caution">
    <text evidence="2">The sequence shown here is derived from an EMBL/GenBank/DDBJ whole genome shotgun (WGS) entry which is preliminary data.</text>
</comment>
<reference evidence="2" key="2">
    <citation type="submission" date="2017-10" db="EMBL/GenBank/DDBJ databases">
        <title>Ladona fulva Genome sequencing and assembly.</title>
        <authorList>
            <person name="Murali S."/>
            <person name="Richards S."/>
            <person name="Bandaranaike D."/>
            <person name="Bellair M."/>
            <person name="Blankenburg K."/>
            <person name="Chao H."/>
            <person name="Dinh H."/>
            <person name="Doddapaneni H."/>
            <person name="Dugan-Rocha S."/>
            <person name="Elkadiri S."/>
            <person name="Gnanaolivu R."/>
            <person name="Hernandez B."/>
            <person name="Skinner E."/>
            <person name="Javaid M."/>
            <person name="Lee S."/>
            <person name="Li M."/>
            <person name="Ming W."/>
            <person name="Munidasa M."/>
            <person name="Muniz J."/>
            <person name="Nguyen L."/>
            <person name="Hughes D."/>
            <person name="Osuji N."/>
            <person name="Pu L.-L."/>
            <person name="Puazo M."/>
            <person name="Qu C."/>
            <person name="Quiroz J."/>
            <person name="Raj R."/>
            <person name="Weissenberger G."/>
            <person name="Xin Y."/>
            <person name="Zou X."/>
            <person name="Han Y."/>
            <person name="Worley K."/>
            <person name="Muzny D."/>
            <person name="Gibbs R."/>
        </authorList>
    </citation>
    <scope>NUCLEOTIDE SEQUENCE</scope>
    <source>
        <strain evidence="2">Sampled in the wild</strain>
    </source>
</reference>
<dbReference type="AlphaFoldDB" id="A0A8K0NWX1"/>
<dbReference type="Proteomes" id="UP000792457">
    <property type="component" value="Unassembled WGS sequence"/>
</dbReference>
<gene>
    <name evidence="2" type="ORF">J437_LFUL003354</name>
</gene>
<dbReference type="Pfam" id="PF20146">
    <property type="entry name" value="NRF"/>
    <property type="match status" value="1"/>
</dbReference>
<dbReference type="EMBL" id="KZ308220">
    <property type="protein sequence ID" value="KAG8224976.1"/>
    <property type="molecule type" value="Genomic_DNA"/>
</dbReference>
<proteinExistence type="predicted"/>
<evidence type="ECO:0000259" key="1">
    <source>
        <dbReference type="Pfam" id="PF20146"/>
    </source>
</evidence>
<reference evidence="2" key="1">
    <citation type="submission" date="2013-04" db="EMBL/GenBank/DDBJ databases">
        <authorList>
            <person name="Qu J."/>
            <person name="Murali S.C."/>
            <person name="Bandaranaike D."/>
            <person name="Bellair M."/>
            <person name="Blankenburg K."/>
            <person name="Chao H."/>
            <person name="Dinh H."/>
            <person name="Doddapaneni H."/>
            <person name="Downs B."/>
            <person name="Dugan-Rocha S."/>
            <person name="Elkadiri S."/>
            <person name="Gnanaolivu R.D."/>
            <person name="Hernandez B."/>
            <person name="Javaid M."/>
            <person name="Jayaseelan J.C."/>
            <person name="Lee S."/>
            <person name="Li M."/>
            <person name="Ming W."/>
            <person name="Munidasa M."/>
            <person name="Muniz J."/>
            <person name="Nguyen L."/>
            <person name="Ongeri F."/>
            <person name="Osuji N."/>
            <person name="Pu L.-L."/>
            <person name="Puazo M."/>
            <person name="Qu C."/>
            <person name="Quiroz J."/>
            <person name="Raj R."/>
            <person name="Weissenberger G."/>
            <person name="Xin Y."/>
            <person name="Zou X."/>
            <person name="Han Y."/>
            <person name="Richards S."/>
            <person name="Worley K."/>
            <person name="Muzny D."/>
            <person name="Gibbs R."/>
        </authorList>
    </citation>
    <scope>NUCLEOTIDE SEQUENCE</scope>
    <source>
        <strain evidence="2">Sampled in the wild</strain>
    </source>
</reference>
<protein>
    <recommendedName>
        <fullName evidence="1">Nose resistant-to-fluoxetine protein N-terminal domain-containing protein</fullName>
    </recommendedName>
</protein>
<keyword evidence="3" id="KW-1185">Reference proteome</keyword>
<sequence length="94" mass="10722">MNFKVFDATTKFPVGTLLGSTFDLGNFDECVMVDVKVGKEEVRMRGQYCLAKITYDRIVSDAPVSAIDLRNLEHLKYANTSTWSKIENLIIWDK</sequence>
<dbReference type="OrthoDB" id="10006435at2759"/>
<organism evidence="2 3">
    <name type="scientific">Ladona fulva</name>
    <name type="common">Scarce chaser dragonfly</name>
    <name type="synonym">Libellula fulva</name>
    <dbReference type="NCBI Taxonomy" id="123851"/>
    <lineage>
        <taxon>Eukaryota</taxon>
        <taxon>Metazoa</taxon>
        <taxon>Ecdysozoa</taxon>
        <taxon>Arthropoda</taxon>
        <taxon>Hexapoda</taxon>
        <taxon>Insecta</taxon>
        <taxon>Pterygota</taxon>
        <taxon>Palaeoptera</taxon>
        <taxon>Odonata</taxon>
        <taxon>Epiprocta</taxon>
        <taxon>Anisoptera</taxon>
        <taxon>Libelluloidea</taxon>
        <taxon>Libellulidae</taxon>
        <taxon>Ladona</taxon>
    </lineage>
</organism>
<accession>A0A8K0NWX1</accession>
<feature type="domain" description="Nose resistant-to-fluoxetine protein N-terminal" evidence="1">
    <location>
        <begin position="3"/>
        <end position="62"/>
    </location>
</feature>
<evidence type="ECO:0000313" key="3">
    <source>
        <dbReference type="Proteomes" id="UP000792457"/>
    </source>
</evidence>
<dbReference type="InterPro" id="IPR006621">
    <property type="entry name" value="Nose-resist-to-fluoxetine_N"/>
</dbReference>
<evidence type="ECO:0000313" key="2">
    <source>
        <dbReference type="EMBL" id="KAG8224976.1"/>
    </source>
</evidence>